<proteinExistence type="predicted"/>
<protein>
    <recommendedName>
        <fullName evidence="2">F-box domain-containing protein</fullName>
    </recommendedName>
</protein>
<dbReference type="EMBL" id="RSCD01000011">
    <property type="protein sequence ID" value="RSH90087.1"/>
    <property type="molecule type" value="Genomic_DNA"/>
</dbReference>
<feature type="domain" description="F-box" evidence="2">
    <location>
        <begin position="81"/>
        <end position="127"/>
    </location>
</feature>
<dbReference type="SUPFAM" id="SSF81383">
    <property type="entry name" value="F-box domain"/>
    <property type="match status" value="1"/>
</dbReference>
<dbReference type="Proteomes" id="UP000279259">
    <property type="component" value="Unassembled WGS sequence"/>
</dbReference>
<dbReference type="SMART" id="SM00256">
    <property type="entry name" value="FBOX"/>
    <property type="match status" value="1"/>
</dbReference>
<feature type="region of interest" description="Disordered" evidence="1">
    <location>
        <begin position="460"/>
        <end position="494"/>
    </location>
</feature>
<gene>
    <name evidence="3" type="ORF">EHS25_001420</name>
</gene>
<dbReference type="OrthoDB" id="3219396at2759"/>
<dbReference type="PROSITE" id="PS50181">
    <property type="entry name" value="FBOX"/>
    <property type="match status" value="1"/>
</dbReference>
<dbReference type="Pfam" id="PF12937">
    <property type="entry name" value="F-box-like"/>
    <property type="match status" value="1"/>
</dbReference>
<dbReference type="SUPFAM" id="SSF52047">
    <property type="entry name" value="RNI-like"/>
    <property type="match status" value="1"/>
</dbReference>
<feature type="region of interest" description="Disordered" evidence="1">
    <location>
        <begin position="379"/>
        <end position="440"/>
    </location>
</feature>
<sequence>MDITSVPPTSILSRHSHHIYHDNPSGLLPSALPRGPTRGRFARGYTPVDYSCPSSSPFANSRSSRLLRRTAHAPAPPSDGTCLIDALPDDIILHILGFLEWEEILSTRPVSTRFAELALSPSLHQTLTLISLPPGPLPRVLSQYVLPNLRTLHLHLFPYPSPASNTRHPSSTLLALLRALRPDQLVSISLPYSAPYLANAELGEALRRIGGRLQRIDLRGSSVVGSRWLEWFDQIGNNGPGLSHLDLSFTSISSLPLEAKPDLLAPPMPASVFRNLTFLSLASCAGLRSSVVESFLATLPESLEYLDISRLEQATFSALHGMRVVCPSPEYESSADMSPALLRSYPTKLREIKVVGIDHLTKSNIRELKAHWESQRRACFPSLAPPPPPIPRVWGEPRTPEPTQHALAHPYMTPTSNPGEDRDSTLTSPPSSIGSSSSYSIATPSSARVMPWMSPASPDPYRSKLPNHPYLPSRSDPNAKPGSRESRLDTDEYHGISINIPNSAILESEDEEGYRRFIGEVAGATVGFGLGGPAIGLGLGTGFGTGLGMGLGMGMGNVLGSASDMSNLGVAFGQGWNTSIAVGAGGPVEVDGGGFM</sequence>
<reference evidence="3 4" key="1">
    <citation type="submission" date="2018-11" db="EMBL/GenBank/DDBJ databases">
        <title>Genome sequence of Saitozyma podzolica DSM 27192.</title>
        <authorList>
            <person name="Aliyu H."/>
            <person name="Gorte O."/>
            <person name="Ochsenreither K."/>
        </authorList>
    </citation>
    <scope>NUCLEOTIDE SEQUENCE [LARGE SCALE GENOMIC DNA]</scope>
    <source>
        <strain evidence="3 4">DSM 27192</strain>
    </source>
</reference>
<evidence type="ECO:0000259" key="2">
    <source>
        <dbReference type="PROSITE" id="PS50181"/>
    </source>
</evidence>
<dbReference type="Gene3D" id="3.80.10.10">
    <property type="entry name" value="Ribonuclease Inhibitor"/>
    <property type="match status" value="1"/>
</dbReference>
<name>A0A427YGF9_9TREE</name>
<evidence type="ECO:0000256" key="1">
    <source>
        <dbReference type="SAM" id="MobiDB-lite"/>
    </source>
</evidence>
<dbReference type="STRING" id="1890683.A0A427YGF9"/>
<dbReference type="InterPro" id="IPR032675">
    <property type="entry name" value="LRR_dom_sf"/>
</dbReference>
<dbReference type="InterPro" id="IPR036047">
    <property type="entry name" value="F-box-like_dom_sf"/>
</dbReference>
<feature type="compositionally biased region" description="Basic and acidic residues" evidence="1">
    <location>
        <begin position="482"/>
        <end position="494"/>
    </location>
</feature>
<evidence type="ECO:0000313" key="3">
    <source>
        <dbReference type="EMBL" id="RSH90087.1"/>
    </source>
</evidence>
<dbReference type="InterPro" id="IPR001810">
    <property type="entry name" value="F-box_dom"/>
</dbReference>
<dbReference type="AlphaFoldDB" id="A0A427YGF9"/>
<evidence type="ECO:0000313" key="4">
    <source>
        <dbReference type="Proteomes" id="UP000279259"/>
    </source>
</evidence>
<organism evidence="3 4">
    <name type="scientific">Saitozyma podzolica</name>
    <dbReference type="NCBI Taxonomy" id="1890683"/>
    <lineage>
        <taxon>Eukaryota</taxon>
        <taxon>Fungi</taxon>
        <taxon>Dikarya</taxon>
        <taxon>Basidiomycota</taxon>
        <taxon>Agaricomycotina</taxon>
        <taxon>Tremellomycetes</taxon>
        <taxon>Tremellales</taxon>
        <taxon>Trimorphomycetaceae</taxon>
        <taxon>Saitozyma</taxon>
    </lineage>
</organism>
<keyword evidence="4" id="KW-1185">Reference proteome</keyword>
<accession>A0A427YGF9</accession>
<comment type="caution">
    <text evidence="3">The sequence shown here is derived from an EMBL/GenBank/DDBJ whole genome shotgun (WGS) entry which is preliminary data.</text>
</comment>
<feature type="compositionally biased region" description="Low complexity" evidence="1">
    <location>
        <begin position="425"/>
        <end position="440"/>
    </location>
</feature>